<dbReference type="HOGENOM" id="CLU_940479_0_0_1"/>
<reference evidence="2" key="2">
    <citation type="submission" date="2008-07" db="EMBL/GenBank/DDBJ databases">
        <authorList>
            <person name="Genoscope - CEA"/>
        </authorList>
    </citation>
    <scope>NUCLEOTIDE SEQUENCE</scope>
    <source>
        <strain evidence="2">S mat+</strain>
    </source>
</reference>
<evidence type="ECO:0000256" key="1">
    <source>
        <dbReference type="SAM" id="MobiDB-lite"/>
    </source>
</evidence>
<evidence type="ECO:0000313" key="3">
    <source>
        <dbReference type="EMBL" id="CDP24528.1"/>
    </source>
</evidence>
<sequence>MGRRKRDTYPWDWYECDWCMMHLNWDGRPCYVRQFYYPRSQSHRKEYWKSVRAENAAKRSKTLPRACRRAMMAAAAAAAATAIENEDSNEGDKPDQSTPVEADATTTQTKTATEELDAPALPAGSEVTSKPRHHQDEVKKPSQKRQPKAITGPKKIIDEGVTLAFDDDDDVARIHAANRKAWPRGPMPIAADATVEDWEVAELVRQGLIGPEDLQVDYGGFGDEACLYTIQVVDTMKKGRRGKGRRRQGVHVKDLAALDAESEWSYLDDEVYAQFLSDGESSLADWSELSFVCVES</sequence>
<reference evidence="4" key="3">
    <citation type="journal article" date="2014" name="Genetics">
        <title>Maintaining two mating types: Structure of the mating type locus and its role in heterokaryosis in Podospora anserina.</title>
        <authorList>
            <person name="Grognet P."/>
            <person name="Bidard F."/>
            <person name="Kuchly C."/>
            <person name="Tong L.C.H."/>
            <person name="Coppin E."/>
            <person name="Benkhali J.A."/>
            <person name="Couloux A."/>
            <person name="Wincker P."/>
            <person name="Debuchy R."/>
            <person name="Silar P."/>
        </authorList>
    </citation>
    <scope>GENOME REANNOTATION</scope>
    <source>
        <strain evidence="4">S / ATCC MYA-4624 / DSM 980 / FGSC 10383</strain>
    </source>
</reference>
<dbReference type="Proteomes" id="UP000001197">
    <property type="component" value="Chromosome 1"/>
</dbReference>
<keyword evidence="4" id="KW-1185">Reference proteome</keyword>
<accession>B2ARU2</accession>
<dbReference type="EMBL" id="FO904936">
    <property type="protein sequence ID" value="CDP24528.1"/>
    <property type="molecule type" value="Genomic_DNA"/>
</dbReference>
<dbReference type="VEuPathDB" id="FungiDB:PODANS_1_21330"/>
<feature type="compositionally biased region" description="Low complexity" evidence="1">
    <location>
        <begin position="101"/>
        <end position="111"/>
    </location>
</feature>
<gene>
    <name evidence="2" type="ORF">PODANS_1_21330</name>
</gene>
<dbReference type="KEGG" id="pan:PODANSg3474"/>
<proteinExistence type="predicted"/>
<reference evidence="3" key="4">
    <citation type="submission" date="2015-04" db="EMBL/GenBank/DDBJ databases">
        <title>Maintaining two mating types: Structure of the mating type locus and its role in heterokaryosis in Podospora anserina.</title>
        <authorList>
            <person name="Grognet P."/>
            <person name="Bidard F."/>
            <person name="Kuchly C."/>
            <person name="Chan Ho Tong L."/>
            <person name="Coppin E."/>
            <person name="Ait Benkhali J."/>
            <person name="Couloux A."/>
            <person name="Wincker P."/>
            <person name="Debuchy R."/>
            <person name="Silar P."/>
        </authorList>
    </citation>
    <scope>NUCLEOTIDE SEQUENCE</scope>
</reference>
<dbReference type="EMBL" id="CU633897">
    <property type="protein sequence ID" value="CAP67112.1"/>
    <property type="molecule type" value="Genomic_DNA"/>
</dbReference>
<protein>
    <submittedName>
        <fullName evidence="2">Podospora anserina S mat+ genomic DNA chromosome 1, supercontig 6</fullName>
    </submittedName>
</protein>
<dbReference type="RefSeq" id="XP_001906444.1">
    <property type="nucleotide sequence ID" value="XM_001906409.1"/>
</dbReference>
<reference evidence="2 4" key="1">
    <citation type="journal article" date="2008" name="Genome Biol.">
        <title>The genome sequence of the model ascomycete fungus Podospora anserina.</title>
        <authorList>
            <person name="Espagne E."/>
            <person name="Lespinet O."/>
            <person name="Malagnac F."/>
            <person name="Da Silva C."/>
            <person name="Jaillon O."/>
            <person name="Porcel B.M."/>
            <person name="Couloux A."/>
            <person name="Aury J.-M."/>
            <person name="Segurens B."/>
            <person name="Poulain J."/>
            <person name="Anthouard V."/>
            <person name="Grossetete S."/>
            <person name="Khalili H."/>
            <person name="Coppin E."/>
            <person name="Dequard-Chablat M."/>
            <person name="Picard M."/>
            <person name="Contamine V."/>
            <person name="Arnaise S."/>
            <person name="Bourdais A."/>
            <person name="Berteaux-Lecellier V."/>
            <person name="Gautheret D."/>
            <person name="de Vries R.P."/>
            <person name="Battaglia E."/>
            <person name="Coutinho P.M."/>
            <person name="Danchin E.G.J."/>
            <person name="Henrissat B."/>
            <person name="El Khoury R."/>
            <person name="Sainsard-Chanet A."/>
            <person name="Boivin A."/>
            <person name="Pinan-Lucarre B."/>
            <person name="Sellem C.H."/>
            <person name="Debuchy R."/>
            <person name="Wincker P."/>
            <person name="Weissenbach J."/>
            <person name="Silar P."/>
        </authorList>
    </citation>
    <scope>NUCLEOTIDE SEQUENCE [LARGE SCALE GENOMIC DNA]</scope>
    <source>
        <strain evidence="4">S / ATCC MYA-4624 / DSM 980 / FGSC 10383</strain>
        <strain evidence="2">S mat+</strain>
    </source>
</reference>
<organism evidence="2">
    <name type="scientific">Podospora anserina (strain S / ATCC MYA-4624 / DSM 980 / FGSC 10383)</name>
    <name type="common">Pleurage anserina</name>
    <dbReference type="NCBI Taxonomy" id="515849"/>
    <lineage>
        <taxon>Eukaryota</taxon>
        <taxon>Fungi</taxon>
        <taxon>Dikarya</taxon>
        <taxon>Ascomycota</taxon>
        <taxon>Pezizomycotina</taxon>
        <taxon>Sordariomycetes</taxon>
        <taxon>Sordariomycetidae</taxon>
        <taxon>Sordariales</taxon>
        <taxon>Podosporaceae</taxon>
        <taxon>Podospora</taxon>
        <taxon>Podospora anserina</taxon>
    </lineage>
</organism>
<evidence type="ECO:0000313" key="2">
    <source>
        <dbReference type="EMBL" id="CAP67112.1"/>
    </source>
</evidence>
<dbReference type="OrthoDB" id="4587410at2759"/>
<feature type="region of interest" description="Disordered" evidence="1">
    <location>
        <begin position="81"/>
        <end position="155"/>
    </location>
</feature>
<dbReference type="eggNOG" id="ENOG502RPSU">
    <property type="taxonomic scope" value="Eukaryota"/>
</dbReference>
<evidence type="ECO:0000313" key="4">
    <source>
        <dbReference type="Proteomes" id="UP000001197"/>
    </source>
</evidence>
<dbReference type="GeneID" id="6190838"/>
<dbReference type="AlphaFoldDB" id="B2ARU2"/>
<name>B2ARU2_PODAN</name>